<feature type="region of interest" description="Disordered" evidence="1">
    <location>
        <begin position="254"/>
        <end position="289"/>
    </location>
</feature>
<evidence type="ECO:0000313" key="3">
    <source>
        <dbReference type="Ensembl" id="ENSDCDP00010007341.1"/>
    </source>
</evidence>
<dbReference type="AlphaFoldDB" id="A0AAY4AJ39"/>
<dbReference type="GeneID" id="114785976"/>
<dbReference type="Proteomes" id="UP000694580">
    <property type="component" value="Chromosome 3"/>
</dbReference>
<evidence type="ECO:0000256" key="1">
    <source>
        <dbReference type="SAM" id="MobiDB-lite"/>
    </source>
</evidence>
<evidence type="ECO:0000259" key="2">
    <source>
        <dbReference type="Pfam" id="PF09346"/>
    </source>
</evidence>
<sequence>MEEAKDEKACKAFLERLTLGITRVLESFPGVMNVEFAERSPAEKRCILSWEQKNACLLPEDLKDFYLTTDGFALTWSAKLENDSVPIGSMMINRVENLQHLGQTTVFSLPNVPTITDLDFENEAEELESGMEKPHFDSRCRIFELDPCGGNGMVCLVYRNCTEGEVAQQCDVWFLDRSLYWHYLTSTFTAYYRLMMTYLGLPEWQYNFTHYGPSPQAKQWASLYQPLIFHPDPHLDAAGEPLLNKLDSARAFRSKVKQPAPKKKPPAPTTSTGTAGGGALKAGSGKTKR</sequence>
<dbReference type="Ensembl" id="ENSDCDT00010007651.1">
    <property type="protein sequence ID" value="ENSDCDP00010007341.1"/>
    <property type="gene ID" value="ENSDCDG00010003230.1"/>
</dbReference>
<dbReference type="GeneTree" id="ENSGT00390000018344"/>
<reference evidence="3" key="2">
    <citation type="submission" date="2025-08" db="UniProtKB">
        <authorList>
            <consortium name="Ensembl"/>
        </authorList>
    </citation>
    <scope>IDENTIFICATION</scope>
</reference>
<dbReference type="PANTHER" id="PTHR31854">
    <property type="entry name" value="TUBULIN POLYGLUTAMYLASE COMPLEX SUBUNIT 2"/>
    <property type="match status" value="1"/>
</dbReference>
<dbReference type="InterPro" id="IPR018958">
    <property type="entry name" value="Knr4/Smi1-like_dom"/>
</dbReference>
<evidence type="ECO:0000313" key="4">
    <source>
        <dbReference type="Proteomes" id="UP000694580"/>
    </source>
</evidence>
<feature type="compositionally biased region" description="Basic residues" evidence="1">
    <location>
        <begin position="254"/>
        <end position="265"/>
    </location>
</feature>
<protein>
    <recommendedName>
        <fullName evidence="2">Knr4/Smi1-like domain-containing protein</fullName>
    </recommendedName>
</protein>
<gene>
    <name evidence="3" type="primary">TPGS2</name>
</gene>
<accession>A0AAY4AJ39</accession>
<reference evidence="3" key="3">
    <citation type="submission" date="2025-09" db="UniProtKB">
        <authorList>
            <consortium name="Ensembl"/>
        </authorList>
    </citation>
    <scope>IDENTIFICATION</scope>
</reference>
<name>A0AAY4AJ39_9TELE</name>
<dbReference type="InterPro" id="IPR039231">
    <property type="entry name" value="TPGS2"/>
</dbReference>
<keyword evidence="4" id="KW-1185">Reference proteome</keyword>
<dbReference type="InterPro" id="IPR037883">
    <property type="entry name" value="Knr4/Smi1-like_sf"/>
</dbReference>
<dbReference type="PANTHER" id="PTHR31854:SF2">
    <property type="entry name" value="TUBULIN POLYGLUTAMYLASE COMPLEX SUBUNIT 2"/>
    <property type="match status" value="1"/>
</dbReference>
<proteinExistence type="predicted"/>
<reference evidence="3 4" key="1">
    <citation type="submission" date="2020-06" db="EMBL/GenBank/DDBJ databases">
        <authorList>
            <consortium name="Wellcome Sanger Institute Data Sharing"/>
        </authorList>
    </citation>
    <scope>NUCLEOTIDE SEQUENCE [LARGE SCALE GENOMIC DNA]</scope>
</reference>
<dbReference type="Pfam" id="PF09346">
    <property type="entry name" value="SMI1_KNR4"/>
    <property type="match status" value="1"/>
</dbReference>
<dbReference type="RefSeq" id="XP_028828473.1">
    <property type="nucleotide sequence ID" value="XM_028972640.1"/>
</dbReference>
<feature type="domain" description="Knr4/Smi1-like" evidence="2">
    <location>
        <begin position="47"/>
        <end position="191"/>
    </location>
</feature>
<organism evidence="3 4">
    <name type="scientific">Denticeps clupeoides</name>
    <name type="common">denticle herring</name>
    <dbReference type="NCBI Taxonomy" id="299321"/>
    <lineage>
        <taxon>Eukaryota</taxon>
        <taxon>Metazoa</taxon>
        <taxon>Chordata</taxon>
        <taxon>Craniata</taxon>
        <taxon>Vertebrata</taxon>
        <taxon>Euteleostomi</taxon>
        <taxon>Actinopterygii</taxon>
        <taxon>Neopterygii</taxon>
        <taxon>Teleostei</taxon>
        <taxon>Clupei</taxon>
        <taxon>Clupeiformes</taxon>
        <taxon>Denticipitoidei</taxon>
        <taxon>Denticipitidae</taxon>
        <taxon>Denticeps</taxon>
    </lineage>
</organism>
<dbReference type="SUPFAM" id="SSF160631">
    <property type="entry name" value="SMI1/KNR4-like"/>
    <property type="match status" value="1"/>
</dbReference>